<feature type="transmembrane region" description="Helical" evidence="1">
    <location>
        <begin position="51"/>
        <end position="71"/>
    </location>
</feature>
<evidence type="ECO:0000313" key="2">
    <source>
        <dbReference type="EMBL" id="KPN65004.1"/>
    </source>
</evidence>
<feature type="transmembrane region" description="Helical" evidence="1">
    <location>
        <begin position="139"/>
        <end position="161"/>
    </location>
</feature>
<dbReference type="AlphaFoldDB" id="A0A0P7I6G0"/>
<sequence length="167" mass="18592">MAYTLAFFVTFKLLIPVQNSFFPEFQSHASLLFLPHGVRVLSAWLLGWRSVIALTPGVILAFWWLAGAGMFTPSRLFALAIAVILPAAVFHAFRLVGWDLRPKEEARPCWGCIVLTGVVISVLTASLTNLAFGSTTHDYLAYLIGDFFGLFFLMAILMFAFRSLRKA</sequence>
<gene>
    <name evidence="2" type="ORF">AKJ29_05965</name>
</gene>
<protein>
    <recommendedName>
        <fullName evidence="4">MASE1 domain-containing protein</fullName>
    </recommendedName>
</protein>
<evidence type="ECO:0000313" key="3">
    <source>
        <dbReference type="Proteomes" id="UP000050471"/>
    </source>
</evidence>
<reference evidence="2 3" key="1">
    <citation type="submission" date="2015-09" db="EMBL/GenBank/DDBJ databases">
        <title>Draft genome sequence of Aliiroseovarius crassostreae CV919-312TSm, the causative agent of Roseovarius Oyster Disease (formerly Juvenile Oyster Disease).</title>
        <authorList>
            <person name="Kessner L."/>
            <person name="Spinard E."/>
            <person name="Nelson D."/>
        </authorList>
    </citation>
    <scope>NUCLEOTIDE SEQUENCE [LARGE SCALE GENOMIC DNA]</scope>
    <source>
        <strain evidence="2 3">CV919-312</strain>
    </source>
</reference>
<feature type="transmembrane region" description="Helical" evidence="1">
    <location>
        <begin position="109"/>
        <end position="133"/>
    </location>
</feature>
<name>A0A0P7I6G0_9RHOB</name>
<feature type="transmembrane region" description="Helical" evidence="1">
    <location>
        <begin position="77"/>
        <end position="97"/>
    </location>
</feature>
<keyword evidence="1" id="KW-1133">Transmembrane helix</keyword>
<keyword evidence="1" id="KW-0472">Membrane</keyword>
<accession>A0A0P7I6G0</accession>
<keyword evidence="3" id="KW-1185">Reference proteome</keyword>
<comment type="caution">
    <text evidence="2">The sequence shown here is derived from an EMBL/GenBank/DDBJ whole genome shotgun (WGS) entry which is preliminary data.</text>
</comment>
<evidence type="ECO:0008006" key="4">
    <source>
        <dbReference type="Google" id="ProtNLM"/>
    </source>
</evidence>
<dbReference type="Proteomes" id="UP000050471">
    <property type="component" value="Unassembled WGS sequence"/>
</dbReference>
<organism evidence="2 3">
    <name type="scientific">Aliiroseovarius crassostreae</name>
    <dbReference type="NCBI Taxonomy" id="154981"/>
    <lineage>
        <taxon>Bacteria</taxon>
        <taxon>Pseudomonadati</taxon>
        <taxon>Pseudomonadota</taxon>
        <taxon>Alphaproteobacteria</taxon>
        <taxon>Rhodobacterales</taxon>
        <taxon>Paracoccaceae</taxon>
        <taxon>Aliiroseovarius</taxon>
    </lineage>
</organism>
<evidence type="ECO:0000256" key="1">
    <source>
        <dbReference type="SAM" id="Phobius"/>
    </source>
</evidence>
<proteinExistence type="predicted"/>
<dbReference type="OrthoDB" id="7849442at2"/>
<dbReference type="EMBL" id="LKBA01000001">
    <property type="protein sequence ID" value="KPN65004.1"/>
    <property type="molecule type" value="Genomic_DNA"/>
</dbReference>
<keyword evidence="1" id="KW-0812">Transmembrane</keyword>